<name>G4TS81_SERID</name>
<feature type="transmembrane region" description="Helical" evidence="1">
    <location>
        <begin position="172"/>
        <end position="196"/>
    </location>
</feature>
<dbReference type="eggNOG" id="ENOG502SAP5">
    <property type="taxonomic scope" value="Eukaryota"/>
</dbReference>
<accession>G4TS81</accession>
<dbReference type="Proteomes" id="UP000007148">
    <property type="component" value="Unassembled WGS sequence"/>
</dbReference>
<keyword evidence="1" id="KW-0812">Transmembrane</keyword>
<organism evidence="2 3">
    <name type="scientific">Serendipita indica (strain DSM 11827)</name>
    <name type="common">Root endophyte fungus</name>
    <name type="synonym">Piriformospora indica</name>
    <dbReference type="NCBI Taxonomy" id="1109443"/>
    <lineage>
        <taxon>Eukaryota</taxon>
        <taxon>Fungi</taxon>
        <taxon>Dikarya</taxon>
        <taxon>Basidiomycota</taxon>
        <taxon>Agaricomycotina</taxon>
        <taxon>Agaricomycetes</taxon>
        <taxon>Sebacinales</taxon>
        <taxon>Serendipitaceae</taxon>
        <taxon>Serendipita</taxon>
    </lineage>
</organism>
<evidence type="ECO:0000313" key="3">
    <source>
        <dbReference type="Proteomes" id="UP000007148"/>
    </source>
</evidence>
<proteinExistence type="predicted"/>
<dbReference type="STRING" id="1109443.G4TS81"/>
<protein>
    <submittedName>
        <fullName evidence="2">Uncharacterized protein</fullName>
    </submittedName>
</protein>
<dbReference type="AlphaFoldDB" id="G4TS81"/>
<dbReference type="OrthoDB" id="3344043at2759"/>
<dbReference type="HOGENOM" id="CLU_402305_0_0_1"/>
<comment type="caution">
    <text evidence="2">The sequence shown here is derived from an EMBL/GenBank/DDBJ whole genome shotgun (WGS) entry which is preliminary data.</text>
</comment>
<keyword evidence="3" id="KW-1185">Reference proteome</keyword>
<keyword evidence="1" id="KW-1133">Transmembrane helix</keyword>
<sequence>MNSGSYSPPNNSRNSVHPEAYRHSSVTFPPQLITTSNSSSIAGRIVKLAVAVLVLTLGIGLALLAYVLTSKVSWTSSEVITAVPQGNVLLITATASKFILTCVPLIMGLAAYSVAHVWLDASNRRQKLGVPTPYQYVLLLGLFQGASPIELWRTLRYLVRGTGRRSRASYPLIYTFIILFIALVLAYLLVGLDFALHSLSTTRLVSAIGAQIDVSTLATSDLHGMEFKSDCNALDGNSNACTIQLISGSRQPAEFREGSRILAGLSSNHRISYTSPSLGQDTRVAILTPALQPTDKSFSARTTAVSTICSPISSSCDLQTPCDASYHYPLTNLPLGIGNASAELWWSTCSAFACAPPSWPKYWLRFRNDTVVVFSEPLEQRGENEMVDQQAAMDPAFASVNPFRIIVNVASYLDASILDDVCAQKTEDGKECIKGKDEGYLYSGGANPRMGRSPSVRYTLLGCTMSILDVDYTYLNRTYTINSSNLSTQATTQALSSVLYTENGLRGGRGRQMSNWLMTFAASGASSKELAGKLSEEIGRSMLGLGHAAFDSSLPVTRATTAHEVLATVIPTWTLGAFIAGLGVFALLGIVLAGLAMTADKTAIVVKRSGPPGSTGVGEDPVANVIDIARRRLCEPTGLVYELFEKDADTAGIRWMADGEKMFDESPIAVGSGPEQIKRRTVRVGLLDDGFGFHK</sequence>
<dbReference type="InParanoid" id="G4TS81"/>
<feature type="transmembrane region" description="Helical" evidence="1">
    <location>
        <begin position="45"/>
        <end position="68"/>
    </location>
</feature>
<feature type="transmembrane region" description="Helical" evidence="1">
    <location>
        <begin position="573"/>
        <end position="599"/>
    </location>
</feature>
<feature type="transmembrane region" description="Helical" evidence="1">
    <location>
        <begin position="134"/>
        <end position="152"/>
    </location>
</feature>
<feature type="transmembrane region" description="Helical" evidence="1">
    <location>
        <begin position="88"/>
        <end position="114"/>
    </location>
</feature>
<reference evidence="2 3" key="1">
    <citation type="journal article" date="2011" name="PLoS Pathog.">
        <title>Endophytic Life Strategies Decoded by Genome and Transcriptome Analyses of the Mutualistic Root Symbiont Piriformospora indica.</title>
        <authorList>
            <person name="Zuccaro A."/>
            <person name="Lahrmann U."/>
            <person name="Guldener U."/>
            <person name="Langen G."/>
            <person name="Pfiffi S."/>
            <person name="Biedenkopf D."/>
            <person name="Wong P."/>
            <person name="Samans B."/>
            <person name="Grimm C."/>
            <person name="Basiewicz M."/>
            <person name="Murat C."/>
            <person name="Martin F."/>
            <person name="Kogel K.H."/>
        </authorList>
    </citation>
    <scope>NUCLEOTIDE SEQUENCE [LARGE SCALE GENOMIC DNA]</scope>
    <source>
        <strain evidence="2 3">DSM 11827</strain>
    </source>
</reference>
<evidence type="ECO:0000313" key="2">
    <source>
        <dbReference type="EMBL" id="CCA74174.1"/>
    </source>
</evidence>
<gene>
    <name evidence="2" type="ORF">PIIN_08127</name>
</gene>
<dbReference type="EMBL" id="CAFZ01000286">
    <property type="protein sequence ID" value="CCA74174.1"/>
    <property type="molecule type" value="Genomic_DNA"/>
</dbReference>
<keyword evidence="1" id="KW-0472">Membrane</keyword>
<evidence type="ECO:0000256" key="1">
    <source>
        <dbReference type="SAM" id="Phobius"/>
    </source>
</evidence>